<dbReference type="SUPFAM" id="SSF52172">
    <property type="entry name" value="CheY-like"/>
    <property type="match status" value="1"/>
</dbReference>
<keyword evidence="2" id="KW-0902">Two-component regulatory system</keyword>
<dbReference type="InterPro" id="IPR011006">
    <property type="entry name" value="CheY-like_superfamily"/>
</dbReference>
<dbReference type="InterPro" id="IPR039420">
    <property type="entry name" value="WalR-like"/>
</dbReference>
<dbReference type="Pfam" id="PF00072">
    <property type="entry name" value="Response_reg"/>
    <property type="match status" value="1"/>
</dbReference>
<evidence type="ECO:0000256" key="3">
    <source>
        <dbReference type="ARBA" id="ARBA00023015"/>
    </source>
</evidence>
<evidence type="ECO:0000259" key="9">
    <source>
        <dbReference type="PROSITE" id="PS51755"/>
    </source>
</evidence>
<feature type="DNA-binding region" description="OmpR/PhoB-type" evidence="7">
    <location>
        <begin position="125"/>
        <end position="227"/>
    </location>
</feature>
<dbReference type="Gene3D" id="3.40.50.2300">
    <property type="match status" value="1"/>
</dbReference>
<dbReference type="InterPro" id="IPR036388">
    <property type="entry name" value="WH-like_DNA-bd_sf"/>
</dbReference>
<dbReference type="Gene3D" id="1.10.10.10">
    <property type="entry name" value="Winged helix-like DNA-binding domain superfamily/Winged helix DNA-binding domain"/>
    <property type="match status" value="1"/>
</dbReference>
<dbReference type="PANTHER" id="PTHR48111:SF22">
    <property type="entry name" value="REGULATOR OF RPOS"/>
    <property type="match status" value="1"/>
</dbReference>
<dbReference type="Pfam" id="PF00486">
    <property type="entry name" value="Trans_reg_C"/>
    <property type="match status" value="1"/>
</dbReference>
<evidence type="ECO:0000256" key="6">
    <source>
        <dbReference type="PROSITE-ProRule" id="PRU00169"/>
    </source>
</evidence>
<name>A0ABW8GRU5_9PROT</name>
<sequence>MATQLNIVVVEDHDALRDVTVTALASKGHHVTGLESAEALYEHADLQCIDLMIIDINLPGENGLTLTHRIRQIHPNVGIIIVSANNLAEHKMQGYDQGADIYLTKPAALEELNSAINALSRRVKPRQEQNPACLTLHPRTRQLILHQTSISLNAQEAAVVLALLRAPGQRLETWQLLEIAGREHPDYSKASLEVLIVRLRKKLMQVNMQADLNPIQAIRSYGYQLCTNITIAD</sequence>
<dbReference type="InterPro" id="IPR016032">
    <property type="entry name" value="Sig_transdc_resp-reg_C-effctor"/>
</dbReference>
<dbReference type="EMBL" id="JBIWXY010000002">
    <property type="protein sequence ID" value="MFJ5446750.1"/>
    <property type="molecule type" value="Genomic_DNA"/>
</dbReference>
<dbReference type="CDD" id="cd00383">
    <property type="entry name" value="trans_reg_C"/>
    <property type="match status" value="1"/>
</dbReference>
<protein>
    <submittedName>
        <fullName evidence="10">Response regulator transcription factor</fullName>
    </submittedName>
</protein>
<dbReference type="InterPro" id="IPR001867">
    <property type="entry name" value="OmpR/PhoB-type_DNA-bd"/>
</dbReference>
<dbReference type="PROSITE" id="PS50110">
    <property type="entry name" value="RESPONSE_REGULATORY"/>
    <property type="match status" value="1"/>
</dbReference>
<evidence type="ECO:0000256" key="1">
    <source>
        <dbReference type="ARBA" id="ARBA00022553"/>
    </source>
</evidence>
<accession>A0ABW8GRU5</accession>
<feature type="modified residue" description="4-aspartylphosphate" evidence="6">
    <location>
        <position position="55"/>
    </location>
</feature>
<evidence type="ECO:0000259" key="8">
    <source>
        <dbReference type="PROSITE" id="PS50110"/>
    </source>
</evidence>
<comment type="caution">
    <text evidence="10">The sequence shown here is derived from an EMBL/GenBank/DDBJ whole genome shotgun (WGS) entry which is preliminary data.</text>
</comment>
<dbReference type="SMART" id="SM00448">
    <property type="entry name" value="REC"/>
    <property type="match status" value="1"/>
</dbReference>
<evidence type="ECO:0000256" key="5">
    <source>
        <dbReference type="ARBA" id="ARBA00023163"/>
    </source>
</evidence>
<dbReference type="SMART" id="SM00862">
    <property type="entry name" value="Trans_reg_C"/>
    <property type="match status" value="1"/>
</dbReference>
<dbReference type="Proteomes" id="UP001617669">
    <property type="component" value="Unassembled WGS sequence"/>
</dbReference>
<keyword evidence="4 7" id="KW-0238">DNA-binding</keyword>
<reference evidence="10 11" key="1">
    <citation type="submission" date="2024-11" db="EMBL/GenBank/DDBJ databases">
        <authorList>
            <person name="Kaparullina E.N."/>
            <person name="Delegan Y.A."/>
            <person name="Doronina N.V."/>
        </authorList>
    </citation>
    <scope>NUCLEOTIDE SEQUENCE [LARGE SCALE GENOMIC DNA]</scope>
    <source>
        <strain evidence="10 11">7sh_L</strain>
    </source>
</reference>
<keyword evidence="1 6" id="KW-0597">Phosphoprotein</keyword>
<gene>
    <name evidence="10" type="ORF">ACIKP9_10970</name>
</gene>
<feature type="domain" description="OmpR/PhoB-type" evidence="9">
    <location>
        <begin position="125"/>
        <end position="227"/>
    </location>
</feature>
<feature type="domain" description="Response regulatory" evidence="8">
    <location>
        <begin position="6"/>
        <end position="120"/>
    </location>
</feature>
<dbReference type="PROSITE" id="PS51755">
    <property type="entry name" value="OMPR_PHOB"/>
    <property type="match status" value="1"/>
</dbReference>
<keyword evidence="3" id="KW-0805">Transcription regulation</keyword>
<dbReference type="PANTHER" id="PTHR48111">
    <property type="entry name" value="REGULATOR OF RPOS"/>
    <property type="match status" value="1"/>
</dbReference>
<evidence type="ECO:0000256" key="4">
    <source>
        <dbReference type="ARBA" id="ARBA00023125"/>
    </source>
</evidence>
<evidence type="ECO:0000256" key="7">
    <source>
        <dbReference type="PROSITE-ProRule" id="PRU01091"/>
    </source>
</evidence>
<keyword evidence="5" id="KW-0804">Transcription</keyword>
<dbReference type="InterPro" id="IPR001789">
    <property type="entry name" value="Sig_transdc_resp-reg_receiver"/>
</dbReference>
<dbReference type="RefSeq" id="WP_400882652.1">
    <property type="nucleotide sequence ID" value="NZ_JBIWXY010000002.1"/>
</dbReference>
<evidence type="ECO:0000256" key="2">
    <source>
        <dbReference type="ARBA" id="ARBA00023012"/>
    </source>
</evidence>
<proteinExistence type="predicted"/>
<dbReference type="SUPFAM" id="SSF46894">
    <property type="entry name" value="C-terminal effector domain of the bipartite response regulators"/>
    <property type="match status" value="1"/>
</dbReference>
<dbReference type="CDD" id="cd17574">
    <property type="entry name" value="REC_OmpR"/>
    <property type="match status" value="1"/>
</dbReference>
<evidence type="ECO:0000313" key="10">
    <source>
        <dbReference type="EMBL" id="MFJ5446750.1"/>
    </source>
</evidence>
<keyword evidence="11" id="KW-1185">Reference proteome</keyword>
<organism evidence="10 11">
    <name type="scientific">Methylobacillus methanolivorans</name>
    <dbReference type="NCBI Taxonomy" id="1848927"/>
    <lineage>
        <taxon>Bacteria</taxon>
        <taxon>Pseudomonadati</taxon>
        <taxon>Pseudomonadota</taxon>
        <taxon>Betaproteobacteria</taxon>
        <taxon>Nitrosomonadales</taxon>
        <taxon>Methylophilaceae</taxon>
        <taxon>Methylobacillus</taxon>
    </lineage>
</organism>
<evidence type="ECO:0000313" key="11">
    <source>
        <dbReference type="Proteomes" id="UP001617669"/>
    </source>
</evidence>